<evidence type="ECO:0000259" key="5">
    <source>
        <dbReference type="Pfam" id="PF03032"/>
    </source>
</evidence>
<keyword evidence="2" id="KW-0964">Secreted</keyword>
<sequence>MFTLKKSLLLFFFLGTISLSLCKEERDADEDDGGEMKEELVKRGFFSLLSTAAKFLGKTLLKQAGKAGAEAVACKATNQC</sequence>
<keyword evidence="3 4" id="KW-0732">Signal</keyword>
<evidence type="ECO:0000256" key="3">
    <source>
        <dbReference type="ARBA" id="ARBA00022729"/>
    </source>
</evidence>
<reference evidence="6" key="1">
    <citation type="submission" date="2013-12" db="EMBL/GenBank/DDBJ databases">
        <title>Hubei Cold-striped Frog.</title>
        <authorList>
            <person name="Wang H."/>
            <person name="Liu J."/>
        </authorList>
    </citation>
    <scope>NUCLEOTIDE SEQUENCE</scope>
    <source>
        <strain evidence="6">HB20131107</strain>
    </source>
</reference>
<protein>
    <submittedName>
        <fullName evidence="6">Esculentin-2HB1 antimicrobial peptide</fullName>
    </submittedName>
</protein>
<evidence type="ECO:0000256" key="2">
    <source>
        <dbReference type="ARBA" id="ARBA00022525"/>
    </source>
</evidence>
<evidence type="ECO:0000313" key="6">
    <source>
        <dbReference type="EMBL" id="AIU99896.1"/>
    </source>
</evidence>
<dbReference type="AlphaFoldDB" id="A0A0A0R7P1"/>
<feature type="chain" id="PRO_5001976419" evidence="4">
    <location>
        <begin position="23"/>
        <end position="80"/>
    </location>
</feature>
<accession>A0A0A0R7P1</accession>
<comment type="subcellular location">
    <subcellularLocation>
        <location evidence="1">Secreted</location>
    </subcellularLocation>
</comment>
<evidence type="ECO:0000256" key="1">
    <source>
        <dbReference type="ARBA" id="ARBA00004613"/>
    </source>
</evidence>
<proteinExistence type="evidence at transcript level"/>
<name>A0A0A0R7P1_9NEOB</name>
<feature type="domain" description="Frog antimicrobial peptide propeptide" evidence="5">
    <location>
        <begin position="2"/>
        <end position="39"/>
    </location>
</feature>
<evidence type="ECO:0000256" key="4">
    <source>
        <dbReference type="SAM" id="SignalP"/>
    </source>
</evidence>
<dbReference type="InterPro" id="IPR004275">
    <property type="entry name" value="Frog_antimicrobial_propeptide"/>
</dbReference>
<dbReference type="GO" id="GO:0005576">
    <property type="term" value="C:extracellular region"/>
    <property type="evidence" value="ECO:0007669"/>
    <property type="project" value="UniProtKB-SubCell"/>
</dbReference>
<dbReference type="EMBL" id="KF922247">
    <property type="protein sequence ID" value="AIU99896.1"/>
    <property type="molecule type" value="mRNA"/>
</dbReference>
<feature type="signal peptide" evidence="4">
    <location>
        <begin position="1"/>
        <end position="22"/>
    </location>
</feature>
<organism evidence="6">
    <name type="scientific">Pelophylax hubeiensis</name>
    <name type="common">Hubei gold-striped pond frog</name>
    <dbReference type="NCBI Taxonomy" id="121165"/>
    <lineage>
        <taxon>Eukaryota</taxon>
        <taxon>Metazoa</taxon>
        <taxon>Chordata</taxon>
        <taxon>Craniata</taxon>
        <taxon>Vertebrata</taxon>
        <taxon>Euteleostomi</taxon>
        <taxon>Amphibia</taxon>
        <taxon>Batrachia</taxon>
        <taxon>Anura</taxon>
        <taxon>Neobatrachia</taxon>
        <taxon>Ranoidea</taxon>
        <taxon>Ranidae</taxon>
        <taxon>Pelophylax</taxon>
    </lineage>
</organism>
<dbReference type="Pfam" id="PF03032">
    <property type="entry name" value="FSAP_sig_propep"/>
    <property type="match status" value="1"/>
</dbReference>